<reference evidence="3" key="1">
    <citation type="submission" date="2023-06" db="EMBL/GenBank/DDBJ databases">
        <title>WGS-Sequencing of Streptomyces ficellus isolate 21 collected from sand in Gara Djebilet Iron Mine in Algeria.</title>
        <authorList>
            <person name="Zegers G.P."/>
            <person name="Gomez A."/>
            <person name="Gueddou A."/>
            <person name="Zahara A.F."/>
            <person name="Worth M."/>
            <person name="Sevigny J.L."/>
            <person name="Tisa L."/>
        </authorList>
    </citation>
    <scope>NUCLEOTIDE SEQUENCE</scope>
    <source>
        <strain evidence="3">AS11</strain>
    </source>
</reference>
<sequence length="306" mass="31763">MNDNRPSLPELITAPHPDVAPLPPAAQCGSVHVLRGVPYANVADSRPLELDLWLPESAGAGHGPVPLVLFVHGGAWRRGRRDDMGLRTRQWTPGPFARIAAAGLAVACVDYRLSGEARFPAPLDDLRAALRWLTVRSAELGIDTGRTVVWGESAGGHLASLLALTHAGAALAGPSVAGAALAGAVVWYGPSDLATPRGGYDPYDPATPEAMLVGAAPATVPDRAAAAGPVAQVHPGAPPFLLVHGEEDTMVSCTHSEALAARLKEAGAPVELWTVPGADHGWHGLPDTGVEAIFARSLDFARRVVT</sequence>
<evidence type="ECO:0000256" key="1">
    <source>
        <dbReference type="ARBA" id="ARBA00022801"/>
    </source>
</evidence>
<evidence type="ECO:0000313" key="3">
    <source>
        <dbReference type="EMBL" id="MDN3292582.1"/>
    </source>
</evidence>
<dbReference type="InterPro" id="IPR049492">
    <property type="entry name" value="BD-FAE-like_dom"/>
</dbReference>
<dbReference type="Pfam" id="PF20434">
    <property type="entry name" value="BD-FAE"/>
    <property type="match status" value="1"/>
</dbReference>
<comment type="caution">
    <text evidence="3">The sequence shown here is derived from an EMBL/GenBank/DDBJ whole genome shotgun (WGS) entry which is preliminary data.</text>
</comment>
<accession>A0ABT7YZE2</accession>
<dbReference type="PANTHER" id="PTHR48081:SF13">
    <property type="entry name" value="ALPHA_BETA HYDROLASE"/>
    <property type="match status" value="1"/>
</dbReference>
<dbReference type="EMBL" id="JAUEPL010000001">
    <property type="protein sequence ID" value="MDN3292582.1"/>
    <property type="molecule type" value="Genomic_DNA"/>
</dbReference>
<name>A0ABT7YZE2_9ACTN</name>
<feature type="domain" description="BD-FAE-like" evidence="2">
    <location>
        <begin position="50"/>
        <end position="263"/>
    </location>
</feature>
<dbReference type="GO" id="GO:0016787">
    <property type="term" value="F:hydrolase activity"/>
    <property type="evidence" value="ECO:0007669"/>
    <property type="project" value="UniProtKB-KW"/>
</dbReference>
<evidence type="ECO:0000313" key="4">
    <source>
        <dbReference type="Proteomes" id="UP001174050"/>
    </source>
</evidence>
<evidence type="ECO:0000259" key="2">
    <source>
        <dbReference type="Pfam" id="PF20434"/>
    </source>
</evidence>
<keyword evidence="1 3" id="KW-0378">Hydrolase</keyword>
<protein>
    <submittedName>
        <fullName evidence="3">Alpha/beta hydrolase</fullName>
    </submittedName>
</protein>
<dbReference type="InterPro" id="IPR050300">
    <property type="entry name" value="GDXG_lipolytic_enzyme"/>
</dbReference>
<dbReference type="RefSeq" id="WP_290109361.1">
    <property type="nucleotide sequence ID" value="NZ_JAUEPL010000001.1"/>
</dbReference>
<dbReference type="InterPro" id="IPR029058">
    <property type="entry name" value="AB_hydrolase_fold"/>
</dbReference>
<dbReference type="Proteomes" id="UP001174050">
    <property type="component" value="Unassembled WGS sequence"/>
</dbReference>
<proteinExistence type="predicted"/>
<dbReference type="PANTHER" id="PTHR48081">
    <property type="entry name" value="AB HYDROLASE SUPERFAMILY PROTEIN C4A8.06C"/>
    <property type="match status" value="1"/>
</dbReference>
<dbReference type="Gene3D" id="3.40.50.1820">
    <property type="entry name" value="alpha/beta hydrolase"/>
    <property type="match status" value="1"/>
</dbReference>
<gene>
    <name evidence="3" type="ORF">QWM81_00675</name>
</gene>
<keyword evidence="4" id="KW-1185">Reference proteome</keyword>
<organism evidence="3 4">
    <name type="scientific">Streptomyces ficellus</name>
    <dbReference type="NCBI Taxonomy" id="1977088"/>
    <lineage>
        <taxon>Bacteria</taxon>
        <taxon>Bacillati</taxon>
        <taxon>Actinomycetota</taxon>
        <taxon>Actinomycetes</taxon>
        <taxon>Kitasatosporales</taxon>
        <taxon>Streptomycetaceae</taxon>
        <taxon>Streptomyces</taxon>
    </lineage>
</organism>
<dbReference type="SUPFAM" id="SSF53474">
    <property type="entry name" value="alpha/beta-Hydrolases"/>
    <property type="match status" value="1"/>
</dbReference>